<dbReference type="AlphaFoldDB" id="A0A4S8P4T4"/>
<feature type="domain" description="PAS" evidence="6">
    <location>
        <begin position="25"/>
        <end position="65"/>
    </location>
</feature>
<feature type="domain" description="PAC" evidence="7">
    <location>
        <begin position="215"/>
        <end position="267"/>
    </location>
</feature>
<evidence type="ECO:0000259" key="8">
    <source>
        <dbReference type="PROSITE" id="PS50885"/>
    </source>
</evidence>
<dbReference type="InterPro" id="IPR001610">
    <property type="entry name" value="PAC"/>
</dbReference>
<protein>
    <submittedName>
        <fullName evidence="9">PAS domain S-box protein</fullName>
    </submittedName>
</protein>
<dbReference type="PROSITE" id="PS50111">
    <property type="entry name" value="CHEMOTAXIS_TRANSDUC_2"/>
    <property type="match status" value="1"/>
</dbReference>
<dbReference type="GO" id="GO:0016020">
    <property type="term" value="C:membrane"/>
    <property type="evidence" value="ECO:0007669"/>
    <property type="project" value="InterPro"/>
</dbReference>
<name>A0A4S8P4T4_9HYPH</name>
<evidence type="ECO:0000256" key="1">
    <source>
        <dbReference type="ARBA" id="ARBA00022500"/>
    </source>
</evidence>
<evidence type="ECO:0000259" key="6">
    <source>
        <dbReference type="PROSITE" id="PS50112"/>
    </source>
</evidence>
<dbReference type="SUPFAM" id="SSF55785">
    <property type="entry name" value="PYP-like sensor domain (PAS domain)"/>
    <property type="match status" value="2"/>
</dbReference>
<keyword evidence="3" id="KW-0807">Transducer</keyword>
<dbReference type="CDD" id="cd11386">
    <property type="entry name" value="MCP_signal"/>
    <property type="match status" value="1"/>
</dbReference>
<gene>
    <name evidence="9" type="ORF">FAA97_02645</name>
</gene>
<dbReference type="GO" id="GO:0004888">
    <property type="term" value="F:transmembrane signaling receptor activity"/>
    <property type="evidence" value="ECO:0007669"/>
    <property type="project" value="InterPro"/>
</dbReference>
<dbReference type="InterPro" id="IPR004090">
    <property type="entry name" value="Chemotax_Me-accpt_rcpt"/>
</dbReference>
<dbReference type="SMART" id="SM00086">
    <property type="entry name" value="PAC"/>
    <property type="match status" value="2"/>
</dbReference>
<dbReference type="InterPro" id="IPR003660">
    <property type="entry name" value="HAMP_dom"/>
</dbReference>
<feature type="domain" description="HAMP" evidence="8">
    <location>
        <begin position="256"/>
        <end position="308"/>
    </location>
</feature>
<comment type="similarity">
    <text evidence="2">Belongs to the methyl-accepting chemotaxis (MCP) protein family.</text>
</comment>
<dbReference type="Gene3D" id="3.30.450.20">
    <property type="entry name" value="PAS domain"/>
    <property type="match status" value="2"/>
</dbReference>
<feature type="coiled-coil region" evidence="4">
    <location>
        <begin position="342"/>
        <end position="376"/>
    </location>
</feature>
<dbReference type="InterPro" id="IPR000700">
    <property type="entry name" value="PAS-assoc_C"/>
</dbReference>
<dbReference type="SMART" id="SM00283">
    <property type="entry name" value="MA"/>
    <property type="match status" value="1"/>
</dbReference>
<dbReference type="Proteomes" id="UP000308828">
    <property type="component" value="Unassembled WGS sequence"/>
</dbReference>
<dbReference type="GO" id="GO:0006935">
    <property type="term" value="P:chemotaxis"/>
    <property type="evidence" value="ECO:0007669"/>
    <property type="project" value="UniProtKB-KW"/>
</dbReference>
<dbReference type="PROSITE" id="PS50112">
    <property type="entry name" value="PAS"/>
    <property type="match status" value="1"/>
</dbReference>
<dbReference type="GO" id="GO:0007165">
    <property type="term" value="P:signal transduction"/>
    <property type="evidence" value="ECO:0007669"/>
    <property type="project" value="UniProtKB-KW"/>
</dbReference>
<keyword evidence="10" id="KW-1185">Reference proteome</keyword>
<accession>A0A4S8P4T4</accession>
<dbReference type="InterPro" id="IPR004089">
    <property type="entry name" value="MCPsignal_dom"/>
</dbReference>
<dbReference type="PANTHER" id="PTHR43531">
    <property type="entry name" value="PROTEIN ICFG"/>
    <property type="match status" value="1"/>
</dbReference>
<organism evidence="9 10">
    <name type="scientific">Peteryoungia ipomoeae</name>
    <dbReference type="NCBI Taxonomy" id="1210932"/>
    <lineage>
        <taxon>Bacteria</taxon>
        <taxon>Pseudomonadati</taxon>
        <taxon>Pseudomonadota</taxon>
        <taxon>Alphaproteobacteria</taxon>
        <taxon>Hyphomicrobiales</taxon>
        <taxon>Rhizobiaceae</taxon>
        <taxon>Peteryoungia</taxon>
    </lineage>
</organism>
<sequence>MVSSIPGDRHTVSALSIFASQDTAVVEALSRSQAMIHFDTAGNILEANENFCKAVGYDLAEILGRHHSMFVEPAYASSADYRKFWTDLADGHSESRRYKRLAKGGREIWIEASYLPIRRGSKVVRVVKVAVDITAQMTEQMLNTGKLDAIGRSQAVIEFTPDGNVLSANQNFLDTVGYDLSEIVGRHHQIFCDSAYAASRDYQEFWRKLREGTFSSGEYRRIAKDGKSVFIQASYNPIFDADGRVIRVVKYATNVTGRVQAVEEIAAGLHRLSECNIRITLDEPLIPEFERLRNDFNTAIGQFQSTLEKVLGETGEMHEHSLSLEGDALQLGNRTESQAAALEEASAALTQITATVKEASRQANQARDVAREAQTATSDTVRVVQSAVDAIGRIETASGEIAKIIDVIDQIAFQTNLLALNAGVEAARAGDAGKGFAVVAQEVRELAQRSSNAAREIAALINNASKEVDQGVRYVTETGNALGRIENFVDAINRNIDAISVGTTEQATSLSEISSAVDQLDQATQANAALVSSIGSAASVMAQGSSKMKTLVDLFKLNRRKTIRDKHGILTSVKRQAA</sequence>
<evidence type="ECO:0000259" key="5">
    <source>
        <dbReference type="PROSITE" id="PS50111"/>
    </source>
</evidence>
<evidence type="ECO:0000313" key="10">
    <source>
        <dbReference type="Proteomes" id="UP000308828"/>
    </source>
</evidence>
<dbReference type="CDD" id="cd00130">
    <property type="entry name" value="PAS"/>
    <property type="match status" value="2"/>
</dbReference>
<dbReference type="PRINTS" id="PR00260">
    <property type="entry name" value="CHEMTRNSDUCR"/>
</dbReference>
<dbReference type="Pfam" id="PF00015">
    <property type="entry name" value="MCPsignal"/>
    <property type="match status" value="1"/>
</dbReference>
<evidence type="ECO:0000313" key="9">
    <source>
        <dbReference type="EMBL" id="THV25120.1"/>
    </source>
</evidence>
<proteinExistence type="inferred from homology"/>
<dbReference type="EMBL" id="STGV01000001">
    <property type="protein sequence ID" value="THV25120.1"/>
    <property type="molecule type" value="Genomic_DNA"/>
</dbReference>
<dbReference type="InterPro" id="IPR035965">
    <property type="entry name" value="PAS-like_dom_sf"/>
</dbReference>
<keyword evidence="4" id="KW-0175">Coiled coil</keyword>
<comment type="caution">
    <text evidence="9">The sequence shown here is derived from an EMBL/GenBank/DDBJ whole genome shotgun (WGS) entry which is preliminary data.</text>
</comment>
<keyword evidence="1" id="KW-0145">Chemotaxis</keyword>
<evidence type="ECO:0000256" key="4">
    <source>
        <dbReference type="SAM" id="Coils"/>
    </source>
</evidence>
<dbReference type="InterPro" id="IPR051310">
    <property type="entry name" value="MCP_chemotaxis"/>
</dbReference>
<evidence type="ECO:0000256" key="3">
    <source>
        <dbReference type="PROSITE-ProRule" id="PRU00284"/>
    </source>
</evidence>
<reference evidence="9 10" key="1">
    <citation type="submission" date="2019-04" db="EMBL/GenBank/DDBJ databases">
        <title>Genome sequence of strain shin9-1.</title>
        <authorList>
            <person name="Gao J."/>
            <person name="Sun J."/>
        </authorList>
    </citation>
    <scope>NUCLEOTIDE SEQUENCE [LARGE SCALE GENOMIC DNA]</scope>
    <source>
        <strain evidence="10">shin9-1</strain>
    </source>
</reference>
<dbReference type="NCBIfam" id="TIGR00229">
    <property type="entry name" value="sensory_box"/>
    <property type="match status" value="2"/>
</dbReference>
<dbReference type="Pfam" id="PF08447">
    <property type="entry name" value="PAS_3"/>
    <property type="match status" value="2"/>
</dbReference>
<evidence type="ECO:0000259" key="7">
    <source>
        <dbReference type="PROSITE" id="PS50113"/>
    </source>
</evidence>
<dbReference type="OrthoDB" id="9765776at2"/>
<dbReference type="InterPro" id="IPR013655">
    <property type="entry name" value="PAS_fold_3"/>
</dbReference>
<dbReference type="Gene3D" id="1.10.287.950">
    <property type="entry name" value="Methyl-accepting chemotaxis protein"/>
    <property type="match status" value="1"/>
</dbReference>
<dbReference type="PANTHER" id="PTHR43531:SF11">
    <property type="entry name" value="METHYL-ACCEPTING CHEMOTAXIS PROTEIN 3"/>
    <property type="match status" value="1"/>
</dbReference>
<feature type="domain" description="Methyl-accepting transducer" evidence="5">
    <location>
        <begin position="313"/>
        <end position="542"/>
    </location>
</feature>
<dbReference type="PROSITE" id="PS50885">
    <property type="entry name" value="HAMP"/>
    <property type="match status" value="1"/>
</dbReference>
<evidence type="ECO:0000256" key="2">
    <source>
        <dbReference type="ARBA" id="ARBA00029447"/>
    </source>
</evidence>
<dbReference type="PROSITE" id="PS50113">
    <property type="entry name" value="PAC"/>
    <property type="match status" value="1"/>
</dbReference>
<dbReference type="SUPFAM" id="SSF58104">
    <property type="entry name" value="Methyl-accepting chemotaxis protein (MCP) signaling domain"/>
    <property type="match status" value="1"/>
</dbReference>
<dbReference type="InterPro" id="IPR000014">
    <property type="entry name" value="PAS"/>
</dbReference>